<evidence type="ECO:0000313" key="2">
    <source>
        <dbReference type="EMBL" id="MXN47110.1"/>
    </source>
</evidence>
<keyword evidence="3" id="KW-1185">Reference proteome</keyword>
<evidence type="ECO:0000313" key="3">
    <source>
        <dbReference type="Proteomes" id="UP000435802"/>
    </source>
</evidence>
<keyword evidence="1" id="KW-1133">Transmembrane helix</keyword>
<reference evidence="2 3" key="1">
    <citation type="submission" date="2019-12" db="EMBL/GenBank/DDBJ databases">
        <title>Shinella kummerowiae sp. nov., a symbiotic bacterium isolated from root nodules of the herbal legume Kummerowia stipulacea.</title>
        <authorList>
            <person name="Gao J."/>
        </authorList>
    </citation>
    <scope>NUCLEOTIDE SEQUENCE [LARGE SCALE GENOMIC DNA]</scope>
    <source>
        <strain evidence="2 3">CCBAU 25048</strain>
    </source>
</reference>
<proteinExistence type="predicted"/>
<name>A0A6N8SJW8_9HYPH</name>
<evidence type="ECO:0008006" key="4">
    <source>
        <dbReference type="Google" id="ProtNLM"/>
    </source>
</evidence>
<comment type="caution">
    <text evidence="2">The sequence shown here is derived from an EMBL/GenBank/DDBJ whole genome shotgun (WGS) entry which is preliminary data.</text>
</comment>
<accession>A0A6N8SJW8</accession>
<dbReference type="EMBL" id="WUMK01000006">
    <property type="protein sequence ID" value="MXN47110.1"/>
    <property type="molecule type" value="Genomic_DNA"/>
</dbReference>
<feature type="transmembrane region" description="Helical" evidence="1">
    <location>
        <begin position="49"/>
        <end position="69"/>
    </location>
</feature>
<sequence length="74" mass="7688">MRGKSMNDDLKAWYQSRTVWGALIAILASLANAAGVDVAAGDEGELADLIVAAIGTIGGMLALYGRILARQRVG</sequence>
<dbReference type="Proteomes" id="UP000435802">
    <property type="component" value="Unassembled WGS sequence"/>
</dbReference>
<keyword evidence="1" id="KW-0472">Membrane</keyword>
<gene>
    <name evidence="2" type="ORF">GR138_18095</name>
</gene>
<protein>
    <recommendedName>
        <fullName evidence="4">Holin</fullName>
    </recommendedName>
</protein>
<dbReference type="AlphaFoldDB" id="A0A6N8SJW8"/>
<keyword evidence="1" id="KW-0812">Transmembrane</keyword>
<organism evidence="2 3">
    <name type="scientific">Shinella kummerowiae</name>
    <dbReference type="NCBI Taxonomy" id="417745"/>
    <lineage>
        <taxon>Bacteria</taxon>
        <taxon>Pseudomonadati</taxon>
        <taxon>Pseudomonadota</taxon>
        <taxon>Alphaproteobacteria</taxon>
        <taxon>Hyphomicrobiales</taxon>
        <taxon>Rhizobiaceae</taxon>
        <taxon>Shinella</taxon>
    </lineage>
</organism>
<evidence type="ECO:0000256" key="1">
    <source>
        <dbReference type="SAM" id="Phobius"/>
    </source>
</evidence>